<feature type="coiled-coil region" evidence="1">
    <location>
        <begin position="149"/>
        <end position="176"/>
    </location>
</feature>
<sequence>MALYIFVLITGALAQLSPISLWYNPWTMVNQLTMQRSVDAGLAYIISIENQAMNNTNTAARLVMDKAQEAQQALLVARTITAFTVEQRYLINTAAYEANAEIESTRLQTIKMIEELAMQGKLLANIARNSLIQLRSIGIYNQIAAPTIRRNLQTYRNEMEKRAEELNKILKIYNSNVDAAVCRMSIGPNGEKGCDAFPTPDKGRSLFPDEELFALLNPKIKAIEMPEFRAKGNSTLSHTQNKKEHK</sequence>
<name>A0AA36DET6_9BILA</name>
<gene>
    <name evidence="2" type="ORF">MSPICULIGERA_LOCUS22990</name>
</gene>
<accession>A0AA36DET6</accession>
<reference evidence="2" key="1">
    <citation type="submission" date="2023-06" db="EMBL/GenBank/DDBJ databases">
        <authorList>
            <person name="Delattre M."/>
        </authorList>
    </citation>
    <scope>NUCLEOTIDE SEQUENCE</scope>
    <source>
        <strain evidence="2">AF72</strain>
    </source>
</reference>
<evidence type="ECO:0000256" key="1">
    <source>
        <dbReference type="SAM" id="Coils"/>
    </source>
</evidence>
<evidence type="ECO:0000313" key="3">
    <source>
        <dbReference type="Proteomes" id="UP001177023"/>
    </source>
</evidence>
<dbReference type="AlphaFoldDB" id="A0AA36DET6"/>
<keyword evidence="1" id="KW-0175">Coiled coil</keyword>
<organism evidence="2 3">
    <name type="scientific">Mesorhabditis spiculigera</name>
    <dbReference type="NCBI Taxonomy" id="96644"/>
    <lineage>
        <taxon>Eukaryota</taxon>
        <taxon>Metazoa</taxon>
        <taxon>Ecdysozoa</taxon>
        <taxon>Nematoda</taxon>
        <taxon>Chromadorea</taxon>
        <taxon>Rhabditida</taxon>
        <taxon>Rhabditina</taxon>
        <taxon>Rhabditomorpha</taxon>
        <taxon>Rhabditoidea</taxon>
        <taxon>Rhabditidae</taxon>
        <taxon>Mesorhabditinae</taxon>
        <taxon>Mesorhabditis</taxon>
    </lineage>
</organism>
<proteinExistence type="predicted"/>
<feature type="non-terminal residue" evidence="2">
    <location>
        <position position="1"/>
    </location>
</feature>
<dbReference type="EMBL" id="CATQJA010002702">
    <property type="protein sequence ID" value="CAJ0584955.1"/>
    <property type="molecule type" value="Genomic_DNA"/>
</dbReference>
<comment type="caution">
    <text evidence="2">The sequence shown here is derived from an EMBL/GenBank/DDBJ whole genome shotgun (WGS) entry which is preliminary data.</text>
</comment>
<keyword evidence="3" id="KW-1185">Reference proteome</keyword>
<protein>
    <submittedName>
        <fullName evidence="2">Uncharacterized protein</fullName>
    </submittedName>
</protein>
<dbReference type="Proteomes" id="UP001177023">
    <property type="component" value="Unassembled WGS sequence"/>
</dbReference>
<evidence type="ECO:0000313" key="2">
    <source>
        <dbReference type="EMBL" id="CAJ0584955.1"/>
    </source>
</evidence>